<accession>A0ABV5R217</accession>
<evidence type="ECO:0000313" key="10">
    <source>
        <dbReference type="EMBL" id="MFB9571889.1"/>
    </source>
</evidence>
<evidence type="ECO:0000256" key="3">
    <source>
        <dbReference type="ARBA" id="ARBA00022475"/>
    </source>
</evidence>
<dbReference type="InterPro" id="IPR035906">
    <property type="entry name" value="MetI-like_sf"/>
</dbReference>
<dbReference type="Proteomes" id="UP001589710">
    <property type="component" value="Unassembled WGS sequence"/>
</dbReference>
<dbReference type="Pfam" id="PF19300">
    <property type="entry name" value="BPD_transp_1_N"/>
    <property type="match status" value="1"/>
</dbReference>
<organism evidence="10 11">
    <name type="scientific">Streptomyces yanii</name>
    <dbReference type="NCBI Taxonomy" id="78510"/>
    <lineage>
        <taxon>Bacteria</taxon>
        <taxon>Bacillati</taxon>
        <taxon>Actinomycetota</taxon>
        <taxon>Actinomycetes</taxon>
        <taxon>Kitasatosporales</taxon>
        <taxon>Streptomycetaceae</taxon>
        <taxon>Streptomyces</taxon>
    </lineage>
</organism>
<feature type="transmembrane region" description="Helical" evidence="7">
    <location>
        <begin position="47"/>
        <end position="68"/>
    </location>
</feature>
<dbReference type="PROSITE" id="PS50928">
    <property type="entry name" value="ABC_TM1"/>
    <property type="match status" value="1"/>
</dbReference>
<feature type="transmembrane region" description="Helical" evidence="7">
    <location>
        <begin position="316"/>
        <end position="339"/>
    </location>
</feature>
<evidence type="ECO:0000256" key="1">
    <source>
        <dbReference type="ARBA" id="ARBA00004651"/>
    </source>
</evidence>
<evidence type="ECO:0000313" key="11">
    <source>
        <dbReference type="Proteomes" id="UP001589710"/>
    </source>
</evidence>
<comment type="similarity">
    <text evidence="7">Belongs to the binding-protein-dependent transport system permease family.</text>
</comment>
<keyword evidence="5 7" id="KW-1133">Transmembrane helix</keyword>
<dbReference type="CDD" id="cd06261">
    <property type="entry name" value="TM_PBP2"/>
    <property type="match status" value="1"/>
</dbReference>
<dbReference type="Gene3D" id="1.10.3720.10">
    <property type="entry name" value="MetI-like"/>
    <property type="match status" value="1"/>
</dbReference>
<dbReference type="EMBL" id="JBHMCG010000024">
    <property type="protein sequence ID" value="MFB9571889.1"/>
    <property type="molecule type" value="Genomic_DNA"/>
</dbReference>
<name>A0ABV5R217_9ACTN</name>
<evidence type="ECO:0000256" key="6">
    <source>
        <dbReference type="ARBA" id="ARBA00023136"/>
    </source>
</evidence>
<evidence type="ECO:0000256" key="4">
    <source>
        <dbReference type="ARBA" id="ARBA00022692"/>
    </source>
</evidence>
<dbReference type="InterPro" id="IPR000515">
    <property type="entry name" value="MetI-like"/>
</dbReference>
<feature type="transmembrane region" description="Helical" evidence="7">
    <location>
        <begin position="182"/>
        <end position="201"/>
    </location>
</feature>
<protein>
    <submittedName>
        <fullName evidence="10">ABC transporter permease</fullName>
    </submittedName>
</protein>
<feature type="transmembrane region" description="Helical" evidence="7">
    <location>
        <begin position="213"/>
        <end position="232"/>
    </location>
</feature>
<evidence type="ECO:0000256" key="8">
    <source>
        <dbReference type="SAM" id="MobiDB-lite"/>
    </source>
</evidence>
<keyword evidence="3" id="KW-1003">Cell membrane</keyword>
<keyword evidence="2 7" id="KW-0813">Transport</keyword>
<evidence type="ECO:0000256" key="5">
    <source>
        <dbReference type="ARBA" id="ARBA00022989"/>
    </source>
</evidence>
<feature type="region of interest" description="Disordered" evidence="8">
    <location>
        <begin position="1"/>
        <end position="31"/>
    </location>
</feature>
<feature type="compositionally biased region" description="Low complexity" evidence="8">
    <location>
        <begin position="13"/>
        <end position="25"/>
    </location>
</feature>
<gene>
    <name evidence="10" type="ORF">ACFFTL_05930</name>
</gene>
<dbReference type="PANTHER" id="PTHR43163:SF6">
    <property type="entry name" value="DIPEPTIDE TRANSPORT SYSTEM PERMEASE PROTEIN DPPB-RELATED"/>
    <property type="match status" value="1"/>
</dbReference>
<keyword evidence="6 7" id="KW-0472">Membrane</keyword>
<keyword evidence="4 7" id="KW-0812">Transmembrane</keyword>
<evidence type="ECO:0000256" key="2">
    <source>
        <dbReference type="ARBA" id="ARBA00022448"/>
    </source>
</evidence>
<reference evidence="10 11" key="1">
    <citation type="submission" date="2024-09" db="EMBL/GenBank/DDBJ databases">
        <authorList>
            <person name="Sun Q."/>
            <person name="Mori K."/>
        </authorList>
    </citation>
    <scope>NUCLEOTIDE SEQUENCE [LARGE SCALE GENOMIC DNA]</scope>
    <source>
        <strain evidence="10 11">JCM 3331</strain>
    </source>
</reference>
<feature type="transmembrane region" description="Helical" evidence="7">
    <location>
        <begin position="270"/>
        <end position="296"/>
    </location>
</feature>
<feature type="domain" description="ABC transmembrane type-1" evidence="9">
    <location>
        <begin position="134"/>
        <end position="335"/>
    </location>
</feature>
<dbReference type="RefSeq" id="WP_345516181.1">
    <property type="nucleotide sequence ID" value="NZ_BAAAXD010000035.1"/>
</dbReference>
<dbReference type="InterPro" id="IPR045621">
    <property type="entry name" value="BPD_transp_1_N"/>
</dbReference>
<proteinExistence type="inferred from homology"/>
<feature type="transmembrane region" description="Helical" evidence="7">
    <location>
        <begin position="140"/>
        <end position="161"/>
    </location>
</feature>
<keyword evidence="11" id="KW-1185">Reference proteome</keyword>
<comment type="subcellular location">
    <subcellularLocation>
        <location evidence="1 7">Cell membrane</location>
        <topology evidence="1 7">Multi-pass membrane protein</topology>
    </subcellularLocation>
</comment>
<dbReference type="PANTHER" id="PTHR43163">
    <property type="entry name" value="DIPEPTIDE TRANSPORT SYSTEM PERMEASE PROTEIN DPPB-RELATED"/>
    <property type="match status" value="1"/>
</dbReference>
<evidence type="ECO:0000259" key="9">
    <source>
        <dbReference type="PROSITE" id="PS50928"/>
    </source>
</evidence>
<comment type="caution">
    <text evidence="10">The sequence shown here is derived from an EMBL/GenBank/DDBJ whole genome shotgun (WGS) entry which is preliminary data.</text>
</comment>
<evidence type="ECO:0000256" key="7">
    <source>
        <dbReference type="RuleBase" id="RU363032"/>
    </source>
</evidence>
<dbReference type="Pfam" id="PF00528">
    <property type="entry name" value="BPD_transp_1"/>
    <property type="match status" value="1"/>
</dbReference>
<dbReference type="SUPFAM" id="SSF161098">
    <property type="entry name" value="MetI-like"/>
    <property type="match status" value="1"/>
</dbReference>
<sequence length="352" mass="36856">MTAAATGAEPVQKTPGTAGTRGAGKAPRRARKQGATAGLLVTVTKRLSALVLLMLATSFIVFSAMYLAPGSPESFLARGNSVTADTLQAIRDQYRLDDPFFERYLAWLGGIVTGDFGQSLQFRQPVGDLIASRVATTGFLVAYSFALILASGIVIGVVAAVKRGKVDSAAIIATTVAMGTPAFVMAIGLTSLFAVTLGWFPAFGAGEGLFGRIQHLTLPAVALALSSAALVARATRSSMLAELGKEYVETARVRGIPQRRIIWRHAFRNALVPVVTLAGLVVSGLLVTTTLVETAFGLNGMGSLLVQSVNAKDFPVTQAIVLIIVGVFALCNLLVDLIYPLVDPRVRGKVGA</sequence>